<comment type="caution">
    <text evidence="2">The sequence shown here is derived from an EMBL/GenBank/DDBJ whole genome shotgun (WGS) entry which is preliminary data.</text>
</comment>
<reference evidence="2" key="1">
    <citation type="submission" date="2019-08" db="EMBL/GenBank/DDBJ databases">
        <authorList>
            <person name="Kucharzyk K."/>
            <person name="Murdoch R.W."/>
            <person name="Higgins S."/>
            <person name="Loffler F."/>
        </authorList>
    </citation>
    <scope>NUCLEOTIDE SEQUENCE</scope>
</reference>
<proteinExistence type="predicted"/>
<feature type="region of interest" description="Disordered" evidence="1">
    <location>
        <begin position="1"/>
        <end position="122"/>
    </location>
</feature>
<dbReference type="AlphaFoldDB" id="A0A645A8U6"/>
<sequence length="200" mass="21333">MAGLAGRLLVDGARGGRTRRGEGADAAVHLALGEEQDGEQAEDRQQHPQAEGRPVDHQHRGLVLGHRGGRAVHGQRGAEGEDQDDERQSQLGPPPRPPRQDRLGEQAQRGAGEDDHDGQDRGEQARVVDAGVHQFLPSGICGWGSETPTLCIAATVWAPWGSASCRAGRGKKPSTRMIASSGATATRSRRVRSVWTVRAT</sequence>
<organism evidence="2">
    <name type="scientific">bioreactor metagenome</name>
    <dbReference type="NCBI Taxonomy" id="1076179"/>
    <lineage>
        <taxon>unclassified sequences</taxon>
        <taxon>metagenomes</taxon>
        <taxon>ecological metagenomes</taxon>
    </lineage>
</organism>
<evidence type="ECO:0000313" key="2">
    <source>
        <dbReference type="EMBL" id="MPM49600.1"/>
    </source>
</evidence>
<dbReference type="EMBL" id="VSSQ01012595">
    <property type="protein sequence ID" value="MPM49600.1"/>
    <property type="molecule type" value="Genomic_DNA"/>
</dbReference>
<gene>
    <name evidence="2" type="ORF">SDC9_96330</name>
</gene>
<name>A0A645A8U6_9ZZZZ</name>
<protein>
    <submittedName>
        <fullName evidence="2">Uncharacterized protein</fullName>
    </submittedName>
</protein>
<accession>A0A645A8U6</accession>
<evidence type="ECO:0000256" key="1">
    <source>
        <dbReference type="SAM" id="MobiDB-lite"/>
    </source>
</evidence>